<evidence type="ECO:0008006" key="4">
    <source>
        <dbReference type="Google" id="ProtNLM"/>
    </source>
</evidence>
<name>A0A437S951_9FIRM</name>
<evidence type="ECO:0000256" key="1">
    <source>
        <dbReference type="SAM" id="Coils"/>
    </source>
</evidence>
<dbReference type="SUPFAM" id="SSF52833">
    <property type="entry name" value="Thioredoxin-like"/>
    <property type="match status" value="1"/>
</dbReference>
<dbReference type="Proteomes" id="UP000288812">
    <property type="component" value="Unassembled WGS sequence"/>
</dbReference>
<dbReference type="EMBL" id="RLIH01000003">
    <property type="protein sequence ID" value="RVU55357.1"/>
    <property type="molecule type" value="Genomic_DNA"/>
</dbReference>
<sequence>MEMKLYIFSDVVCPWSYGEEKVLRAIDYIYGEQVEQYNIMGGLIADYHDILPMNMKDKDSDEIANGILFQLWKAGYSIHKMPIMDKPPKLLSRENVSTYPLNISFVAARMSDETLANKYLRKLRESTILDGLNTMDDSIQLSIAEDVGIDGEIFLENLRDGASEEFLEDRISSFDRRFTNYPNFMYTDDKGREKLLTGYKSLEELISFLEEQKPNLVRREINLNKNEVYNFIKNYERVFFIELVELFKEETKLKEIIDELSIENKIKVKELEKGTELTLK</sequence>
<organism evidence="2 3">
    <name type="scientific">Anaerosphaera multitolerans</name>
    <dbReference type="NCBI Taxonomy" id="2487351"/>
    <lineage>
        <taxon>Bacteria</taxon>
        <taxon>Bacillati</taxon>
        <taxon>Bacillota</taxon>
        <taxon>Tissierellia</taxon>
        <taxon>Tissierellales</taxon>
        <taxon>Peptoniphilaceae</taxon>
        <taxon>Anaerosphaera</taxon>
    </lineage>
</organism>
<comment type="caution">
    <text evidence="2">The sequence shown here is derived from an EMBL/GenBank/DDBJ whole genome shotgun (WGS) entry which is preliminary data.</text>
</comment>
<gene>
    <name evidence="2" type="ORF">EF514_03545</name>
</gene>
<dbReference type="Pfam" id="PF13743">
    <property type="entry name" value="Thioredoxin_5"/>
    <property type="match status" value="1"/>
</dbReference>
<protein>
    <recommendedName>
        <fullName evidence="4">DsbA family protein</fullName>
    </recommendedName>
</protein>
<dbReference type="InterPro" id="IPR036249">
    <property type="entry name" value="Thioredoxin-like_sf"/>
</dbReference>
<dbReference type="AlphaFoldDB" id="A0A437S951"/>
<dbReference type="OrthoDB" id="9813770at2"/>
<accession>A0A437S951</accession>
<keyword evidence="3" id="KW-1185">Reference proteome</keyword>
<evidence type="ECO:0000313" key="3">
    <source>
        <dbReference type="Proteomes" id="UP000288812"/>
    </source>
</evidence>
<keyword evidence="1" id="KW-0175">Coiled coil</keyword>
<evidence type="ECO:0000313" key="2">
    <source>
        <dbReference type="EMBL" id="RVU55357.1"/>
    </source>
</evidence>
<feature type="coiled-coil region" evidence="1">
    <location>
        <begin position="192"/>
        <end position="219"/>
    </location>
</feature>
<proteinExistence type="predicted"/>
<dbReference type="Gene3D" id="3.40.30.10">
    <property type="entry name" value="Glutaredoxin"/>
    <property type="match status" value="1"/>
</dbReference>
<reference evidence="2 3" key="1">
    <citation type="submission" date="2018-11" db="EMBL/GenBank/DDBJ databases">
        <title>Genome sequencing and assembly of Anaerosphaera sp. nov., GS7-6-2.</title>
        <authorList>
            <person name="Rettenmaier R."/>
            <person name="Liebl W."/>
            <person name="Zverlov V."/>
        </authorList>
    </citation>
    <scope>NUCLEOTIDE SEQUENCE [LARGE SCALE GENOMIC DNA]</scope>
    <source>
        <strain evidence="2 3">GS7-6-2</strain>
    </source>
</reference>